<evidence type="ECO:0000256" key="6">
    <source>
        <dbReference type="ARBA" id="ARBA00022692"/>
    </source>
</evidence>
<evidence type="ECO:0000256" key="10">
    <source>
        <dbReference type="SAM" id="Phobius"/>
    </source>
</evidence>
<dbReference type="InterPro" id="IPR050739">
    <property type="entry name" value="MFP"/>
</dbReference>
<dbReference type="AlphaFoldDB" id="A0AB34CM30"/>
<keyword evidence="8 10" id="KW-0472">Membrane</keyword>
<protein>
    <submittedName>
        <fullName evidence="12">HlyD family efflux transporter periplasmic adaptor subunit</fullName>
    </submittedName>
</protein>
<dbReference type="Pfam" id="PF25885">
    <property type="entry name" value="HH_EMRA"/>
    <property type="match status" value="1"/>
</dbReference>
<keyword evidence="6 10" id="KW-0812">Transmembrane</keyword>
<gene>
    <name evidence="12" type="ORF">F3I20_07960</name>
</gene>
<proteinExistence type="inferred from homology"/>
<evidence type="ECO:0000256" key="2">
    <source>
        <dbReference type="ARBA" id="ARBA00009477"/>
    </source>
</evidence>
<dbReference type="GO" id="GO:0046677">
    <property type="term" value="P:response to antibiotic"/>
    <property type="evidence" value="ECO:0007669"/>
    <property type="project" value="UniProtKB-ARBA"/>
</dbReference>
<evidence type="ECO:0000256" key="9">
    <source>
        <dbReference type="SAM" id="MobiDB-lite"/>
    </source>
</evidence>
<reference evidence="12 13" key="1">
    <citation type="submission" date="2019-09" db="EMBL/GenBank/DDBJ databases">
        <title>Genomic diversity of phyloplane-associated Pantoea species in Pakistan cotton crop.</title>
        <authorList>
            <person name="Tufail M.R."/>
            <person name="Cook D.R."/>
        </authorList>
    </citation>
    <scope>NUCLEOTIDE SEQUENCE [LARGE SCALE GENOMIC DNA]</scope>
    <source>
        <strain evidence="12 13">B_8</strain>
    </source>
</reference>
<dbReference type="PRINTS" id="PR01490">
    <property type="entry name" value="RTXTOXIND"/>
</dbReference>
<dbReference type="Proteomes" id="UP000324255">
    <property type="component" value="Unassembled WGS sequence"/>
</dbReference>
<comment type="caution">
    <text evidence="12">The sequence shown here is derived from an EMBL/GenBank/DDBJ whole genome shotgun (WGS) entry which is preliminary data.</text>
</comment>
<evidence type="ECO:0000313" key="13">
    <source>
        <dbReference type="Proteomes" id="UP000324255"/>
    </source>
</evidence>
<dbReference type="InterPro" id="IPR058633">
    <property type="entry name" value="EmrA/FarA_HH"/>
</dbReference>
<keyword evidence="13" id="KW-1185">Reference proteome</keyword>
<evidence type="ECO:0000256" key="5">
    <source>
        <dbReference type="ARBA" id="ARBA00022519"/>
    </source>
</evidence>
<comment type="similarity">
    <text evidence="2">Belongs to the membrane fusion protein (MFP) (TC 8.A.1) family.</text>
</comment>
<evidence type="ECO:0000256" key="4">
    <source>
        <dbReference type="ARBA" id="ARBA00022475"/>
    </source>
</evidence>
<sequence length="386" mass="41060">MSESTNTIEQDVPVANNTAADSRAQNARRKRLFLALLASVATLGGGYYAYDLFVASRHAETDNAYVGANIAQVTPLIGGPVREVLVDDALHVKQGDVLVRLDDTDARIALKRAEAELALTERRVRGLIATDGGLDAQIAARAADEVRAQAQVSSAQADLARAKIDLDRRNALAESGSVSGEELTTARNAYSTALASLRVAEAARTQAAANRATAIGSRDANRALIDKSTPDTNPEVLAARAAREQAQVDLERTILRAPVDGIISRRQVQVGQRVQPGAMLMVVVPIHASYVDANFKEGQLRKVKPGQSVKLTSDLYGNSVKYDGKVVGFSGGTGSAFSVVPAQNATGNWIKVVQRLPVRIALDPQQLAEHPLRVGLSMTADIDVSN</sequence>
<keyword evidence="5" id="KW-0997">Cell inner membrane</keyword>
<dbReference type="PANTHER" id="PTHR30386">
    <property type="entry name" value="MEMBRANE FUSION SUBUNIT OF EMRAB-TOLC MULTIDRUG EFFLUX PUMP"/>
    <property type="match status" value="1"/>
</dbReference>
<dbReference type="EMBL" id="VWVM01000005">
    <property type="protein sequence ID" value="KAA6125887.1"/>
    <property type="molecule type" value="Genomic_DNA"/>
</dbReference>
<evidence type="ECO:0000256" key="1">
    <source>
        <dbReference type="ARBA" id="ARBA00004383"/>
    </source>
</evidence>
<keyword evidence="7 10" id="KW-1133">Transmembrane helix</keyword>
<accession>A0AB34CM30</accession>
<evidence type="ECO:0000256" key="7">
    <source>
        <dbReference type="ARBA" id="ARBA00022989"/>
    </source>
</evidence>
<dbReference type="FunFam" id="2.40.30.170:FF:000003">
    <property type="entry name" value="Multidrug resistance protein A"/>
    <property type="match status" value="1"/>
</dbReference>
<name>A0AB34CM30_9GAMM</name>
<dbReference type="Gene3D" id="2.40.50.100">
    <property type="match status" value="1"/>
</dbReference>
<evidence type="ECO:0000313" key="12">
    <source>
        <dbReference type="EMBL" id="KAA6125887.1"/>
    </source>
</evidence>
<evidence type="ECO:0000256" key="8">
    <source>
        <dbReference type="ARBA" id="ARBA00023136"/>
    </source>
</evidence>
<organism evidence="12 13">
    <name type="scientific">Candidatus Pantoea gossypiicola</name>
    <dbReference type="NCBI Taxonomy" id="2608008"/>
    <lineage>
        <taxon>Bacteria</taxon>
        <taxon>Pseudomonadati</taxon>
        <taxon>Pseudomonadota</taxon>
        <taxon>Gammaproteobacteria</taxon>
        <taxon>Enterobacterales</taxon>
        <taxon>Erwiniaceae</taxon>
        <taxon>Pantoea</taxon>
    </lineage>
</organism>
<feature type="domain" description="Multidrug export protein EmrA/FarA alpha-helical hairpin" evidence="11">
    <location>
        <begin position="146"/>
        <end position="253"/>
    </location>
</feature>
<keyword evidence="3" id="KW-0813">Transport</keyword>
<dbReference type="Gene3D" id="2.40.30.170">
    <property type="match status" value="1"/>
</dbReference>
<feature type="transmembrane region" description="Helical" evidence="10">
    <location>
        <begin position="32"/>
        <end position="50"/>
    </location>
</feature>
<keyword evidence="4" id="KW-1003">Cell membrane</keyword>
<dbReference type="GO" id="GO:0015721">
    <property type="term" value="P:bile acid and bile salt transport"/>
    <property type="evidence" value="ECO:0007669"/>
    <property type="project" value="UniProtKB-ARBA"/>
</dbReference>
<dbReference type="PANTHER" id="PTHR30386:SF19">
    <property type="entry name" value="MULTIDRUG EXPORT PROTEIN EMRA-RELATED"/>
    <property type="match status" value="1"/>
</dbReference>
<evidence type="ECO:0000259" key="11">
    <source>
        <dbReference type="Pfam" id="PF25885"/>
    </source>
</evidence>
<evidence type="ECO:0000256" key="3">
    <source>
        <dbReference type="ARBA" id="ARBA00022448"/>
    </source>
</evidence>
<feature type="region of interest" description="Disordered" evidence="9">
    <location>
        <begin position="1"/>
        <end position="21"/>
    </location>
</feature>
<dbReference type="SUPFAM" id="SSF111369">
    <property type="entry name" value="HlyD-like secretion proteins"/>
    <property type="match status" value="2"/>
</dbReference>
<dbReference type="GO" id="GO:0005886">
    <property type="term" value="C:plasma membrane"/>
    <property type="evidence" value="ECO:0007669"/>
    <property type="project" value="UniProtKB-SubCell"/>
</dbReference>
<dbReference type="Gene3D" id="1.10.287.470">
    <property type="entry name" value="Helix hairpin bin"/>
    <property type="match status" value="1"/>
</dbReference>
<comment type="subcellular location">
    <subcellularLocation>
        <location evidence="1">Cell inner membrane</location>
        <topology evidence="1">Single-pass membrane protein</topology>
        <orientation evidence="1">Periplasmic side</orientation>
    </subcellularLocation>
</comment>
<dbReference type="GO" id="GO:1990961">
    <property type="term" value="P:xenobiotic detoxification by transmembrane export across the plasma membrane"/>
    <property type="evidence" value="ECO:0007669"/>
    <property type="project" value="UniProtKB-ARBA"/>
</dbReference>